<dbReference type="EMBL" id="KI912111">
    <property type="protein sequence ID" value="ETS82825.1"/>
    <property type="molecule type" value="Genomic_DNA"/>
</dbReference>
<accession>W3X9U3</accession>
<dbReference type="InParanoid" id="W3X9U3"/>
<dbReference type="HOGENOM" id="CLU_2184877_0_0_1"/>
<organism evidence="1 2">
    <name type="scientific">Pestalotiopsis fici (strain W106-1 / CGMCC3.15140)</name>
    <dbReference type="NCBI Taxonomy" id="1229662"/>
    <lineage>
        <taxon>Eukaryota</taxon>
        <taxon>Fungi</taxon>
        <taxon>Dikarya</taxon>
        <taxon>Ascomycota</taxon>
        <taxon>Pezizomycotina</taxon>
        <taxon>Sordariomycetes</taxon>
        <taxon>Xylariomycetidae</taxon>
        <taxon>Amphisphaeriales</taxon>
        <taxon>Sporocadaceae</taxon>
        <taxon>Pestalotiopsis</taxon>
    </lineage>
</organism>
<dbReference type="OrthoDB" id="265717at2759"/>
<keyword evidence="2" id="KW-1185">Reference proteome</keyword>
<name>W3X9U3_PESFW</name>
<dbReference type="GeneID" id="19269714"/>
<proteinExistence type="predicted"/>
<dbReference type="AlphaFoldDB" id="W3X9U3"/>
<evidence type="ECO:0000313" key="2">
    <source>
        <dbReference type="Proteomes" id="UP000030651"/>
    </source>
</evidence>
<reference evidence="2" key="1">
    <citation type="journal article" date="2015" name="BMC Genomics">
        <title>Genomic and transcriptomic analysis of the endophytic fungus Pestalotiopsis fici reveals its lifestyle and high potential for synthesis of natural products.</title>
        <authorList>
            <person name="Wang X."/>
            <person name="Zhang X."/>
            <person name="Liu L."/>
            <person name="Xiang M."/>
            <person name="Wang W."/>
            <person name="Sun X."/>
            <person name="Che Y."/>
            <person name="Guo L."/>
            <person name="Liu G."/>
            <person name="Guo L."/>
            <person name="Wang C."/>
            <person name="Yin W.B."/>
            <person name="Stadler M."/>
            <person name="Zhang X."/>
            <person name="Liu X."/>
        </authorList>
    </citation>
    <scope>NUCLEOTIDE SEQUENCE [LARGE SCALE GENOMIC DNA]</scope>
    <source>
        <strain evidence="2">W106-1 / CGMCC3.15140</strain>
    </source>
</reference>
<dbReference type="KEGG" id="pfy:PFICI_04701"/>
<sequence>MLFDDTQSHSWSDREIDERSGMITRFSMHLWNIANHAFFILDNGYMGTALFSLQVDDVVFLLAGSPWPIILRRDDNGGYTFVAAAYVHGVMYGEAWPQSSDQLQDIVLV</sequence>
<dbReference type="RefSeq" id="XP_007831473.1">
    <property type="nucleotide sequence ID" value="XM_007833282.1"/>
</dbReference>
<gene>
    <name evidence="1" type="ORF">PFICI_04701</name>
</gene>
<dbReference type="Proteomes" id="UP000030651">
    <property type="component" value="Unassembled WGS sequence"/>
</dbReference>
<dbReference type="Pfam" id="PF26639">
    <property type="entry name" value="Het-6_barrel"/>
    <property type="match status" value="1"/>
</dbReference>
<protein>
    <submittedName>
        <fullName evidence="1">Uncharacterized protein</fullName>
    </submittedName>
</protein>
<evidence type="ECO:0000313" key="1">
    <source>
        <dbReference type="EMBL" id="ETS82825.1"/>
    </source>
</evidence>